<gene>
    <name evidence="3" type="ORF">D0Z07_1115</name>
</gene>
<reference evidence="3" key="1">
    <citation type="submission" date="2019-07" db="EMBL/GenBank/DDBJ databases">
        <title>Hyphodiscus hymeniophilus genome sequencing and assembly.</title>
        <authorList>
            <person name="Kramer G."/>
            <person name="Nodwell J."/>
        </authorList>
    </citation>
    <scope>NUCLEOTIDE SEQUENCE</scope>
    <source>
        <strain evidence="3">ATCC 34498</strain>
    </source>
</reference>
<organism evidence="3 4">
    <name type="scientific">Hyphodiscus hymeniophilus</name>
    <dbReference type="NCBI Taxonomy" id="353542"/>
    <lineage>
        <taxon>Eukaryota</taxon>
        <taxon>Fungi</taxon>
        <taxon>Dikarya</taxon>
        <taxon>Ascomycota</taxon>
        <taxon>Pezizomycotina</taxon>
        <taxon>Leotiomycetes</taxon>
        <taxon>Helotiales</taxon>
        <taxon>Hyphodiscaceae</taxon>
        <taxon>Hyphodiscus</taxon>
    </lineage>
</organism>
<dbReference type="GO" id="GO:0006511">
    <property type="term" value="P:ubiquitin-dependent protein catabolic process"/>
    <property type="evidence" value="ECO:0007669"/>
    <property type="project" value="TreeGrafter"/>
</dbReference>
<evidence type="ECO:0000313" key="3">
    <source>
        <dbReference type="EMBL" id="KAG0651900.1"/>
    </source>
</evidence>
<dbReference type="InterPro" id="IPR050756">
    <property type="entry name" value="CSN3"/>
</dbReference>
<feature type="domain" description="COP9 signalosome complex subunit 3 N-terminal helical repeats" evidence="2">
    <location>
        <begin position="34"/>
        <end position="194"/>
    </location>
</feature>
<sequence>MDSLLPQLLAFPPHPSPQPPLSDSAYDEGIKAQISTLRKSSEKTLRQQTSGGESPLDVINPALNTVPYTFILIAYMSAYSKHGQKVIKLESLWDKITIYLETFDARQMRYLGPEFIDVCDRAASISTNAGQRALCIAPIRDALLRLNPSGSVLTGLHIYLIKYALETRSYGVIAPIVEKPVLYYPGANDQLKPKYLCDLSLSPAAYITINSGFLSKLKSLDIMEYFYNSGMIMIGLRRWEDALDCLESVITYPAKEGAVSKVMIEAYKKWALVSILAEGKLLTLPKTTSSSAAKSYHVLAKPYEAVAQIFETGTASRLKAECDYSSSLWQKDSNLGLILQILNAYQRFQIRNLGKVYSKISIPELLNLTMSAETGNKLSGPNEMEALIRNMIQDGSLMATLSNPPGQPAVLAFDNKGPILTEAQMKAEFAAAAARISRVTQNIKQTDHMLTHEKEYIAHMKKQKASMSKFGTHDQGIGGEMDWNVMDDEELMTGVY</sequence>
<dbReference type="InterPro" id="IPR055089">
    <property type="entry name" value="COP9_N"/>
</dbReference>
<dbReference type="Pfam" id="PF22788">
    <property type="entry name" value="COP9_hel_rpt"/>
    <property type="match status" value="2"/>
</dbReference>
<keyword evidence="1" id="KW-0963">Cytoplasm</keyword>
<dbReference type="PANTHER" id="PTHR10758">
    <property type="entry name" value="26S PROTEASOME NON-ATPASE REGULATORY SUBUNIT 3/COP9 SIGNALOSOME COMPLEX SUBUNIT 3"/>
    <property type="match status" value="1"/>
</dbReference>
<evidence type="ECO:0000256" key="1">
    <source>
        <dbReference type="ARBA" id="ARBA00022490"/>
    </source>
</evidence>
<dbReference type="GO" id="GO:0008180">
    <property type="term" value="C:COP9 signalosome"/>
    <property type="evidence" value="ECO:0007669"/>
    <property type="project" value="TreeGrafter"/>
</dbReference>
<accession>A0A9P7B089</accession>
<protein>
    <submittedName>
        <fullName evidence="3">COP9 signalosome complex subunit 3</fullName>
    </submittedName>
</protein>
<dbReference type="PANTHER" id="PTHR10758:SF1">
    <property type="entry name" value="COP9 SIGNALOSOME COMPLEX SUBUNIT 3"/>
    <property type="match status" value="1"/>
</dbReference>
<feature type="domain" description="COP9 signalosome complex subunit 3 N-terminal helical repeats" evidence="2">
    <location>
        <begin position="218"/>
        <end position="290"/>
    </location>
</feature>
<dbReference type="OrthoDB" id="29061at2759"/>
<keyword evidence="4" id="KW-1185">Reference proteome</keyword>
<evidence type="ECO:0000313" key="4">
    <source>
        <dbReference type="Proteomes" id="UP000785200"/>
    </source>
</evidence>
<dbReference type="Proteomes" id="UP000785200">
    <property type="component" value="Unassembled WGS sequence"/>
</dbReference>
<name>A0A9P7B089_9HELO</name>
<proteinExistence type="predicted"/>
<dbReference type="AlphaFoldDB" id="A0A9P7B089"/>
<dbReference type="EMBL" id="VNKQ01000003">
    <property type="protein sequence ID" value="KAG0651900.1"/>
    <property type="molecule type" value="Genomic_DNA"/>
</dbReference>
<comment type="caution">
    <text evidence="3">The sequence shown here is derived from an EMBL/GenBank/DDBJ whole genome shotgun (WGS) entry which is preliminary data.</text>
</comment>
<evidence type="ECO:0000259" key="2">
    <source>
        <dbReference type="Pfam" id="PF22788"/>
    </source>
</evidence>